<gene>
    <name evidence="4" type="ORF">PG994_014695</name>
</gene>
<dbReference type="GeneID" id="92099167"/>
<dbReference type="Gene3D" id="2.60.420.10">
    <property type="entry name" value="Maltose phosphorylase, domain 3"/>
    <property type="match status" value="1"/>
</dbReference>
<dbReference type="Gene3D" id="1.50.10.10">
    <property type="match status" value="1"/>
</dbReference>
<feature type="chain" id="PRO_5047246682" evidence="1">
    <location>
        <begin position="27"/>
        <end position="709"/>
    </location>
</feature>
<evidence type="ECO:0000256" key="1">
    <source>
        <dbReference type="SAM" id="SignalP"/>
    </source>
</evidence>
<proteinExistence type="predicted"/>
<feature type="signal peptide" evidence="1">
    <location>
        <begin position="1"/>
        <end position="26"/>
    </location>
</feature>
<sequence length="709" mass="76691">MARLPLSSVAAFVSWLLVIGARPGYAQTCWRDTQCSSISTAAFPGAWESNIFAPSSRIVAPSVLLGTDGKQISTYPSQATLDKDKKAIVFDFGFEVGGVATIDYTVSSTADGGTIGLAFSEAKNWIGPKSDSSTGDHGTPDIAIYTGNGGTGDFSYVMPDENLRGGFRYMTIFTTKDMEVKIHNVSVELAFQPTWGNLRAYQGYFHSSDDLLNKIWYSGAYTLQTNSIHPATGRAWPAPSNGSWLENSLLGPGNTILTDGAKRDRTVWPGDMGVAVPAAFYSTGDIEYVFYHGRLLFHPLIVPRSTRNALQSLYELQDSSTGQLPFSGKPLHATGSTTYHLWTMLGTYNYVFFSDDTEFLQNHWDGYKAAMKWAKNHVNSSGLLYSASKDADWGRLGADGTLTSIQALFYRTLITGATLAKWVGDTNGIADGWLKQAGDIQSLTFKDNWDSSAGAFFDSADRRNVHPQDGNSLAVLFGIVNASSDEASGNWTPIGAECEELPGEISPFISSFEIQAHLLAGQTQRALDLMRTSWGWYLNNPLGTQSTMIEGYLTNGTFGYRWNAGYENDFSYTSHSHGWATGPVTALTEHILGLSVTGRGGSAWRLAPQVGDLSHAEGGFMTKRGRYSASWSRGDDGAIKVEYAVPEGTQGEVSLPLGADVDPAKVTVNGKPLGGSKRNAAAWRLEKAPGGRKVLNMRSPGGKHSISVR</sequence>
<dbReference type="InterPro" id="IPR008928">
    <property type="entry name" value="6-hairpin_glycosidase_sf"/>
</dbReference>
<comment type="caution">
    <text evidence="4">The sequence shown here is derived from an EMBL/GenBank/DDBJ whole genome shotgun (WGS) entry which is preliminary data.</text>
</comment>
<evidence type="ECO:0000259" key="3">
    <source>
        <dbReference type="Pfam" id="PF17390"/>
    </source>
</evidence>
<keyword evidence="4" id="KW-0378">Hydrolase</keyword>
<dbReference type="PANTHER" id="PTHR34987:SF5">
    <property type="entry name" value="ALPHA-RHAMNOSIDASE"/>
    <property type="match status" value="1"/>
</dbReference>
<feature type="domain" description="Alpha-L-rhamnosidase six-hairpin glycosidase" evidence="2">
    <location>
        <begin position="257"/>
        <end position="487"/>
    </location>
</feature>
<keyword evidence="5" id="KW-1185">Reference proteome</keyword>
<keyword evidence="4" id="KW-0326">Glycosidase</keyword>
<feature type="domain" description="Alpha-L-rhamnosidase C-terminal" evidence="3">
    <location>
        <begin position="602"/>
        <end position="661"/>
    </location>
</feature>
<evidence type="ECO:0000313" key="5">
    <source>
        <dbReference type="Proteomes" id="UP001480595"/>
    </source>
</evidence>
<protein>
    <submittedName>
        <fullName evidence="4">Six-hairpin glycosidase</fullName>
    </submittedName>
</protein>
<dbReference type="PANTHER" id="PTHR34987">
    <property type="entry name" value="C, PUTATIVE (AFU_ORTHOLOGUE AFUA_3G02880)-RELATED"/>
    <property type="match status" value="1"/>
</dbReference>
<dbReference type="SUPFAM" id="SSF48208">
    <property type="entry name" value="Six-hairpin glycosidases"/>
    <property type="match status" value="1"/>
</dbReference>
<dbReference type="EMBL" id="JAQQWL010000016">
    <property type="protein sequence ID" value="KAK8037928.1"/>
    <property type="molecule type" value="Genomic_DNA"/>
</dbReference>
<accession>A0ABR1SUB7</accession>
<dbReference type="Pfam" id="PF17390">
    <property type="entry name" value="Bac_rhamnosid_C"/>
    <property type="match status" value="1"/>
</dbReference>
<dbReference type="RefSeq" id="XP_066707780.1">
    <property type="nucleotide sequence ID" value="XM_066866104.1"/>
</dbReference>
<reference evidence="4 5" key="1">
    <citation type="submission" date="2023-01" db="EMBL/GenBank/DDBJ databases">
        <title>Analysis of 21 Apiospora genomes using comparative genomics revels a genus with tremendous synthesis potential of carbohydrate active enzymes and secondary metabolites.</title>
        <authorList>
            <person name="Sorensen T."/>
        </authorList>
    </citation>
    <scope>NUCLEOTIDE SEQUENCE [LARGE SCALE GENOMIC DNA]</scope>
    <source>
        <strain evidence="4 5">CBS 135458</strain>
    </source>
</reference>
<keyword evidence="1" id="KW-0732">Signal</keyword>
<name>A0ABR1SUB7_9PEZI</name>
<dbReference type="GO" id="GO:0016798">
    <property type="term" value="F:hydrolase activity, acting on glycosyl bonds"/>
    <property type="evidence" value="ECO:0007669"/>
    <property type="project" value="UniProtKB-KW"/>
</dbReference>
<organism evidence="4 5">
    <name type="scientific">Apiospora phragmitis</name>
    <dbReference type="NCBI Taxonomy" id="2905665"/>
    <lineage>
        <taxon>Eukaryota</taxon>
        <taxon>Fungi</taxon>
        <taxon>Dikarya</taxon>
        <taxon>Ascomycota</taxon>
        <taxon>Pezizomycotina</taxon>
        <taxon>Sordariomycetes</taxon>
        <taxon>Xylariomycetidae</taxon>
        <taxon>Amphisphaeriales</taxon>
        <taxon>Apiosporaceae</taxon>
        <taxon>Apiospora</taxon>
    </lineage>
</organism>
<dbReference type="InterPro" id="IPR012341">
    <property type="entry name" value="6hp_glycosidase-like_sf"/>
</dbReference>
<dbReference type="Pfam" id="PF17389">
    <property type="entry name" value="Bac_rhamnosid6H"/>
    <property type="match status" value="1"/>
</dbReference>
<evidence type="ECO:0000313" key="4">
    <source>
        <dbReference type="EMBL" id="KAK8037928.1"/>
    </source>
</evidence>
<dbReference type="InterPro" id="IPR035396">
    <property type="entry name" value="Bac_rhamnosid6H"/>
</dbReference>
<dbReference type="InterPro" id="IPR035398">
    <property type="entry name" value="Bac_rhamnosid_C"/>
</dbReference>
<evidence type="ECO:0000259" key="2">
    <source>
        <dbReference type="Pfam" id="PF17389"/>
    </source>
</evidence>
<dbReference type="Proteomes" id="UP001480595">
    <property type="component" value="Unassembled WGS sequence"/>
</dbReference>